<protein>
    <submittedName>
        <fullName evidence="1">ABC transporter substrate-binding protein</fullName>
    </submittedName>
</protein>
<keyword evidence="2" id="KW-1185">Reference proteome</keyword>
<gene>
    <name evidence="1" type="ORF">ACFYXQ_30225</name>
</gene>
<organism evidence="1 2">
    <name type="scientific">Nocardia jiangxiensis</name>
    <dbReference type="NCBI Taxonomy" id="282685"/>
    <lineage>
        <taxon>Bacteria</taxon>
        <taxon>Bacillati</taxon>
        <taxon>Actinomycetota</taxon>
        <taxon>Actinomycetes</taxon>
        <taxon>Mycobacteriales</taxon>
        <taxon>Nocardiaceae</taxon>
        <taxon>Nocardia</taxon>
    </lineage>
</organism>
<dbReference type="Proteomes" id="UP001601992">
    <property type="component" value="Unassembled WGS sequence"/>
</dbReference>
<comment type="caution">
    <text evidence="1">The sequence shown here is derived from an EMBL/GenBank/DDBJ whole genome shotgun (WGS) entry which is preliminary data.</text>
</comment>
<dbReference type="SUPFAM" id="SSF53850">
    <property type="entry name" value="Periplasmic binding protein-like II"/>
    <property type="match status" value="1"/>
</dbReference>
<evidence type="ECO:0000313" key="1">
    <source>
        <dbReference type="EMBL" id="MFF3572065.1"/>
    </source>
</evidence>
<dbReference type="RefSeq" id="WP_387405763.1">
    <property type="nucleotide sequence ID" value="NZ_JBIAQY010000012.1"/>
</dbReference>
<accession>A0ABW6S714</accession>
<dbReference type="Gene3D" id="3.40.190.10">
    <property type="entry name" value="Periplasmic binding protein-like II"/>
    <property type="match status" value="1"/>
</dbReference>
<proteinExistence type="predicted"/>
<reference evidence="1 2" key="1">
    <citation type="submission" date="2024-10" db="EMBL/GenBank/DDBJ databases">
        <title>The Natural Products Discovery Center: Release of the First 8490 Sequenced Strains for Exploring Actinobacteria Biosynthetic Diversity.</title>
        <authorList>
            <person name="Kalkreuter E."/>
            <person name="Kautsar S.A."/>
            <person name="Yang D."/>
            <person name="Bader C.D."/>
            <person name="Teijaro C.N."/>
            <person name="Fluegel L."/>
            <person name="Davis C.M."/>
            <person name="Simpson J.R."/>
            <person name="Lauterbach L."/>
            <person name="Steele A.D."/>
            <person name="Gui C."/>
            <person name="Meng S."/>
            <person name="Li G."/>
            <person name="Viehrig K."/>
            <person name="Ye F."/>
            <person name="Su P."/>
            <person name="Kiefer A.F."/>
            <person name="Nichols A."/>
            <person name="Cepeda A.J."/>
            <person name="Yan W."/>
            <person name="Fan B."/>
            <person name="Jiang Y."/>
            <person name="Adhikari A."/>
            <person name="Zheng C.-J."/>
            <person name="Schuster L."/>
            <person name="Cowan T.M."/>
            <person name="Smanski M.J."/>
            <person name="Chevrette M.G."/>
            <person name="De Carvalho L.P.S."/>
            <person name="Shen B."/>
        </authorList>
    </citation>
    <scope>NUCLEOTIDE SEQUENCE [LARGE SCALE GENOMIC DNA]</scope>
    <source>
        <strain evidence="1 2">NPDC002593</strain>
    </source>
</reference>
<sequence length="464" mass="50072">MIARRAILQGGLVLPLAAACTPEVLGGDSGAVRIAVSWSGNELTAFRVVLAGLASTGAFTGRVEVVPLGDDINTALSAGGRDAPDIVMLPDPGAIQTSARTVLRALPELRAESIWQPDGRQVYSESWYNLLWHADCGRSPQLYGVPFKAANMSLIWFDRSAFPGYDSRSCTSTGTDGPERWSLTDWGAYIEQFARSGRHLFALGAADGWVLAYHFANVLRAVAPRAYEALSGPDVSAGECWPPKRSGLPSPSWNHHHVRAALTMLGKIWCVPGGFAGGVAQPLRRQFPDAIRDVFQHRRAAMVVAPDYAEPIVRDCLRRTGRPDCSVGVMGFPGYQAWNDHPPNIGGGDVMVITADASPRAEDLVAALAAANASQPWIAHYGGFVPPNLNTATPASYSGLFNGVADRMSRWDVFDFADLVGPRGRRDGLWRILTRFLIDVGDRGEQAVGPATERAIGDLERTWE</sequence>
<evidence type="ECO:0000313" key="2">
    <source>
        <dbReference type="Proteomes" id="UP001601992"/>
    </source>
</evidence>
<dbReference type="EMBL" id="JBIAQY010000012">
    <property type="protein sequence ID" value="MFF3572065.1"/>
    <property type="molecule type" value="Genomic_DNA"/>
</dbReference>
<name>A0ABW6S714_9NOCA</name>
<dbReference type="PROSITE" id="PS51257">
    <property type="entry name" value="PROKAR_LIPOPROTEIN"/>
    <property type="match status" value="1"/>
</dbReference>